<dbReference type="InterPro" id="IPR036070">
    <property type="entry name" value="Nop_dom_sf"/>
</dbReference>
<dbReference type="Gene3D" id="1.10.246.90">
    <property type="entry name" value="Nop domain"/>
    <property type="match status" value="1"/>
</dbReference>
<dbReference type="NCBIfam" id="NF011121">
    <property type="entry name" value="PRK14552.1"/>
    <property type="match status" value="1"/>
</dbReference>
<dbReference type="Gene3D" id="1.10.287.660">
    <property type="entry name" value="Helix hairpin bin"/>
    <property type="match status" value="1"/>
</dbReference>
<dbReference type="PaxDb" id="768679-TTX_1613"/>
<evidence type="ECO:0000256" key="2">
    <source>
        <dbReference type="SAM" id="MobiDB-lite"/>
    </source>
</evidence>
<dbReference type="AlphaFoldDB" id="G4RKZ2"/>
<dbReference type="InterPro" id="IPR048896">
    <property type="entry name" value="Nop5_56-rel_N"/>
</dbReference>
<feature type="region of interest" description="Disordered" evidence="2">
    <location>
        <begin position="386"/>
        <end position="423"/>
    </location>
</feature>
<dbReference type="HOGENOM" id="CLU_015495_1_0_2"/>
<dbReference type="FunFam" id="1.10.246.90:FF:000007">
    <property type="entry name" value="Pre mRNA splicing protein"/>
    <property type="match status" value="1"/>
</dbReference>
<sequence>MEELTMMAIHIATDVVGILALDDQGNLIDKVLFDRKPEEIADRLIELEKSTPIKELLELLERLKGRKVVLEDPELARRVSSTIQNVEIASESPDPILVEFRRRFWEDYLPKLGISKEEYQSLLLEVSDIITRRKLRQAVEKRDLFIAQSISTVDDIDKTLNLIASRIREWYGIHFPELEELVRDNKEYVALVRDIGHRSRYTLESVASVLKGAPEERIKRIVEAAKKSIGADMSDWDLDQIKAYADIYLRLDEYRNKLSEYIDEAMKDVAPNVRELVGPLLGARLIKLAGGLMRLAMLPASTIQVLGAEKALFRALRTGGKPPKHGVIFQYPEIFRAPRWQRGKIARALAAKLAIAAKADAFTGNFIAAKLKEDLLARIQEVKTLYAKPPPRAPQPKPAQRQPERRQGPPPKKPSLKKPSKKE</sequence>
<dbReference type="InterPro" id="IPR012976">
    <property type="entry name" value="NOSIC"/>
</dbReference>
<dbReference type="Gene3D" id="1.10.150.460">
    <property type="match status" value="1"/>
</dbReference>
<dbReference type="SUPFAM" id="SSF89124">
    <property type="entry name" value="Nop domain"/>
    <property type="match status" value="1"/>
</dbReference>
<dbReference type="PATRIC" id="fig|768679.9.peg.1635"/>
<dbReference type="InterPro" id="IPR029012">
    <property type="entry name" value="Helix_hairpin_bin_sf"/>
</dbReference>
<evidence type="ECO:0000256" key="1">
    <source>
        <dbReference type="ARBA" id="ARBA00009211"/>
    </source>
</evidence>
<dbReference type="GO" id="GO:0030515">
    <property type="term" value="F:snoRNA binding"/>
    <property type="evidence" value="ECO:0007669"/>
    <property type="project" value="InterPro"/>
</dbReference>
<dbReference type="EMBL" id="FN869859">
    <property type="protein sequence ID" value="CCC82237.1"/>
    <property type="molecule type" value="Genomic_DNA"/>
</dbReference>
<evidence type="ECO:0000313" key="5">
    <source>
        <dbReference type="Proteomes" id="UP000002654"/>
    </source>
</evidence>
<evidence type="ECO:0000259" key="3">
    <source>
        <dbReference type="PROSITE" id="PS51358"/>
    </source>
</evidence>
<organism evidence="4 5">
    <name type="scientific">Thermoproteus tenax (strain ATCC 35583 / DSM 2078 / JCM 9277 / NBRC 100435 / Kra 1)</name>
    <dbReference type="NCBI Taxonomy" id="768679"/>
    <lineage>
        <taxon>Archaea</taxon>
        <taxon>Thermoproteota</taxon>
        <taxon>Thermoprotei</taxon>
        <taxon>Thermoproteales</taxon>
        <taxon>Thermoproteaceae</taxon>
        <taxon>Thermoproteus</taxon>
    </lineage>
</organism>
<keyword evidence="5" id="KW-1185">Reference proteome</keyword>
<accession>G4RKZ2</accession>
<evidence type="ECO:0000313" key="4">
    <source>
        <dbReference type="EMBL" id="CCC82237.1"/>
    </source>
</evidence>
<feature type="compositionally biased region" description="Pro residues" evidence="2">
    <location>
        <begin position="388"/>
        <end position="397"/>
    </location>
</feature>
<dbReference type="Pfam" id="PF01798">
    <property type="entry name" value="Nop"/>
    <property type="match status" value="1"/>
</dbReference>
<dbReference type="InterPro" id="IPR042239">
    <property type="entry name" value="Nop_C"/>
</dbReference>
<reference evidence="4 5" key="1">
    <citation type="journal article" date="2011" name="PLoS ONE">
        <title>The complete genome sequence of Thermoproteus tenax: a physiologically versatile member of the Crenarchaeota.</title>
        <authorList>
            <person name="Siebers B."/>
            <person name="Zaparty M."/>
            <person name="Raddatz G."/>
            <person name="Tjaden B."/>
            <person name="Albers S.V."/>
            <person name="Bell S.D."/>
            <person name="Blombach F."/>
            <person name="Kletzin A."/>
            <person name="Kyrpides N."/>
            <person name="Lanz C."/>
            <person name="Plagens A."/>
            <person name="Rampp M."/>
            <person name="Rosinus A."/>
            <person name="von Jan M."/>
            <person name="Makarova K.S."/>
            <person name="Klenk H.P."/>
            <person name="Schuster S.C."/>
            <person name="Hensel R."/>
        </authorList>
    </citation>
    <scope>NUCLEOTIDE SEQUENCE [LARGE SCALE GENOMIC DNA]</scope>
    <source>
        <strain evidence="5">ATCC 35583 / DSM 2078 / JCM 9277 / NBRC 100435 / Kra 1</strain>
    </source>
</reference>
<dbReference type="PANTHER" id="PTHR10894:SF0">
    <property type="entry name" value="NUCLEOLAR PROTEIN 56"/>
    <property type="match status" value="1"/>
</dbReference>
<comment type="similarity">
    <text evidence="1">Belongs to the NOP5/NOP56 family.</text>
</comment>
<dbReference type="STRING" id="768679.TTX_1613"/>
<dbReference type="KEGG" id="ttn:TTX_1613"/>
<dbReference type="SMART" id="SM00931">
    <property type="entry name" value="NOSIC"/>
    <property type="match status" value="1"/>
</dbReference>
<dbReference type="InterPro" id="IPR045056">
    <property type="entry name" value="Nop56/Nop58"/>
</dbReference>
<gene>
    <name evidence="4" type="ordered locus">TTX_1613</name>
</gene>
<dbReference type="Proteomes" id="UP000002654">
    <property type="component" value="Chromosome"/>
</dbReference>
<dbReference type="InterPro" id="IPR002687">
    <property type="entry name" value="Nop_dom"/>
</dbReference>
<dbReference type="InterPro" id="IPR047099">
    <property type="entry name" value="Nop5_N_sf"/>
</dbReference>
<dbReference type="Pfam" id="PF21572">
    <property type="entry name" value="Nop5_56-rel_N_Arc"/>
    <property type="match status" value="1"/>
</dbReference>
<dbReference type="GO" id="GO:0031428">
    <property type="term" value="C:box C/D methylation guide snoRNP complex"/>
    <property type="evidence" value="ECO:0007669"/>
    <property type="project" value="InterPro"/>
</dbReference>
<name>G4RKZ2_THETK</name>
<feature type="compositionally biased region" description="Basic residues" evidence="2">
    <location>
        <begin position="414"/>
        <end position="423"/>
    </location>
</feature>
<dbReference type="PANTHER" id="PTHR10894">
    <property type="entry name" value="NUCLEOLAR PROTEIN 5 NUCLEOLAR PROTEIN NOP5 NOP58"/>
    <property type="match status" value="1"/>
</dbReference>
<dbReference type="PROSITE" id="PS51358">
    <property type="entry name" value="NOP"/>
    <property type="match status" value="1"/>
</dbReference>
<dbReference type="eggNOG" id="arCOG01923">
    <property type="taxonomic scope" value="Archaea"/>
</dbReference>
<proteinExistence type="inferred from homology"/>
<protein>
    <submittedName>
        <fullName evidence="4">Nop family pre-rRNA processing protein</fullName>
    </submittedName>
</protein>
<dbReference type="Gene3D" id="3.30.420.220">
    <property type="match status" value="1"/>
</dbReference>
<feature type="domain" description="Nop" evidence="3">
    <location>
        <begin position="269"/>
        <end position="384"/>
    </location>
</feature>